<keyword evidence="11 19" id="KW-1133">Transmembrane helix</keyword>
<dbReference type="InterPro" id="IPR000152">
    <property type="entry name" value="EGF-type_Asp/Asn_hydroxyl_site"/>
</dbReference>
<keyword evidence="7 19" id="KW-0812">Transmembrane</keyword>
<keyword evidence="10" id="KW-0106">Calcium</keyword>
<feature type="disulfide bond" evidence="16">
    <location>
        <begin position="160"/>
        <end position="178"/>
    </location>
</feature>
<evidence type="ECO:0000256" key="6">
    <source>
        <dbReference type="ARBA" id="ARBA00022583"/>
    </source>
</evidence>
<feature type="disulfide bond" evidence="16">
    <location>
        <begin position="254"/>
        <end position="269"/>
    </location>
</feature>
<dbReference type="CDD" id="cd00112">
    <property type="entry name" value="LDLa"/>
    <property type="match status" value="7"/>
</dbReference>
<feature type="signal peptide" evidence="20">
    <location>
        <begin position="1"/>
        <end position="29"/>
    </location>
</feature>
<dbReference type="PANTHER" id="PTHR22722:SF14">
    <property type="entry name" value="MEGALIN, ISOFORM A"/>
    <property type="match status" value="1"/>
</dbReference>
<feature type="disulfide bond" evidence="16">
    <location>
        <begin position="38"/>
        <end position="56"/>
    </location>
</feature>
<feature type="repeat" description="LDL-receptor class B" evidence="17">
    <location>
        <begin position="609"/>
        <end position="651"/>
    </location>
</feature>
<evidence type="ECO:0000256" key="11">
    <source>
        <dbReference type="ARBA" id="ARBA00022989"/>
    </source>
</evidence>
<dbReference type="InterPro" id="IPR001881">
    <property type="entry name" value="EGF-like_Ca-bd_dom"/>
</dbReference>
<dbReference type="SUPFAM" id="SSF57424">
    <property type="entry name" value="LDL receptor-like module"/>
    <property type="match status" value="7"/>
</dbReference>
<evidence type="ECO:0000256" key="5">
    <source>
        <dbReference type="ARBA" id="ARBA00022536"/>
    </source>
</evidence>
<keyword evidence="5" id="KW-0245">EGF-like domain</keyword>
<evidence type="ECO:0000256" key="4">
    <source>
        <dbReference type="ARBA" id="ARBA00022525"/>
    </source>
</evidence>
<feature type="disulfide bond" evidence="16">
    <location>
        <begin position="315"/>
        <end position="327"/>
    </location>
</feature>
<evidence type="ECO:0000256" key="14">
    <source>
        <dbReference type="ARBA" id="ARBA00023170"/>
    </source>
</evidence>
<dbReference type="Pfam" id="PF00057">
    <property type="entry name" value="Ldl_recept_a"/>
    <property type="match status" value="7"/>
</dbReference>
<feature type="disulfide bond" evidence="16">
    <location>
        <begin position="292"/>
        <end position="307"/>
    </location>
</feature>
<dbReference type="Gene3D" id="2.10.25.10">
    <property type="entry name" value="Laminin"/>
    <property type="match status" value="3"/>
</dbReference>
<comment type="subcellular location">
    <subcellularLocation>
        <location evidence="1">Cell membrane</location>
        <topology evidence="1">Single-pass type I membrane protein</topology>
    </subcellularLocation>
    <subcellularLocation>
        <location evidence="2">Secreted</location>
    </subcellularLocation>
</comment>
<dbReference type="PROSITE" id="PS01186">
    <property type="entry name" value="EGF_2"/>
    <property type="match status" value="1"/>
</dbReference>
<dbReference type="InterPro" id="IPR000742">
    <property type="entry name" value="EGF"/>
</dbReference>
<feature type="domain" description="EGF-like" evidence="21">
    <location>
        <begin position="376"/>
        <end position="390"/>
    </location>
</feature>
<feature type="disulfide bond" evidence="16">
    <location>
        <begin position="199"/>
        <end position="217"/>
    </location>
</feature>
<name>A0AAV6U8Q8_9ARAC</name>
<dbReference type="Gene3D" id="2.120.10.30">
    <property type="entry name" value="TolB, C-terminal domain"/>
    <property type="match status" value="1"/>
</dbReference>
<dbReference type="InterPro" id="IPR011042">
    <property type="entry name" value="6-blade_b-propeller_TolB-like"/>
</dbReference>
<dbReference type="FunFam" id="4.10.400.10:FF:000005">
    <property type="entry name" value="low-density lipoprotein receptor-related protein 1B"/>
    <property type="match status" value="1"/>
</dbReference>
<evidence type="ECO:0000256" key="1">
    <source>
        <dbReference type="ARBA" id="ARBA00004251"/>
    </source>
</evidence>
<dbReference type="SUPFAM" id="SSF57184">
    <property type="entry name" value="Growth factor receptor domain"/>
    <property type="match status" value="1"/>
</dbReference>
<keyword evidence="23" id="KW-1185">Reference proteome</keyword>
<feature type="disulfide bond" evidence="16">
    <location>
        <begin position="273"/>
        <end position="285"/>
    </location>
</feature>
<keyword evidence="13 16" id="KW-1015">Disulfide bond</keyword>
<feature type="disulfide bond" evidence="16">
    <location>
        <begin position="192"/>
        <end position="204"/>
    </location>
</feature>
<dbReference type="FunFam" id="4.10.400.10:FF:000011">
    <property type="entry name" value="Low-density lipoprotein receptor-related protein 1"/>
    <property type="match status" value="1"/>
</dbReference>
<dbReference type="InterPro" id="IPR051221">
    <property type="entry name" value="LDLR-related"/>
</dbReference>
<dbReference type="PROSITE" id="PS51120">
    <property type="entry name" value="LDLRB"/>
    <property type="match status" value="3"/>
</dbReference>
<feature type="disulfide bond" evidence="16">
    <location>
        <begin position="70"/>
        <end position="82"/>
    </location>
</feature>
<evidence type="ECO:0000256" key="12">
    <source>
        <dbReference type="ARBA" id="ARBA00023136"/>
    </source>
</evidence>
<dbReference type="InterPro" id="IPR009030">
    <property type="entry name" value="Growth_fac_rcpt_cys_sf"/>
</dbReference>
<gene>
    <name evidence="22" type="ORF">JTE90_026630</name>
</gene>
<evidence type="ECO:0000256" key="3">
    <source>
        <dbReference type="ARBA" id="ARBA00022475"/>
    </source>
</evidence>
<evidence type="ECO:0000256" key="16">
    <source>
        <dbReference type="PROSITE-ProRule" id="PRU00124"/>
    </source>
</evidence>
<keyword evidence="8 20" id="KW-0732">Signal</keyword>
<evidence type="ECO:0000256" key="15">
    <source>
        <dbReference type="ARBA" id="ARBA00023180"/>
    </source>
</evidence>
<dbReference type="SMART" id="SM00181">
    <property type="entry name" value="EGF"/>
    <property type="match status" value="4"/>
</dbReference>
<dbReference type="PANTHER" id="PTHR22722">
    <property type="entry name" value="LOW-DENSITY LIPOPROTEIN RECEPTOR-RELATED PROTEIN 2-RELATED"/>
    <property type="match status" value="1"/>
</dbReference>
<feature type="chain" id="PRO_5043608167" description="EGF-like domain-containing protein" evidence="20">
    <location>
        <begin position="30"/>
        <end position="910"/>
    </location>
</feature>
<dbReference type="AlphaFoldDB" id="A0AAV6U8Q8"/>
<keyword evidence="6" id="KW-0254">Endocytosis</keyword>
<dbReference type="PRINTS" id="PR00261">
    <property type="entry name" value="LDLRECEPTOR"/>
</dbReference>
<dbReference type="PROSITE" id="PS01209">
    <property type="entry name" value="LDLRA_1"/>
    <property type="match status" value="4"/>
</dbReference>
<dbReference type="FunFam" id="4.10.400.10:FF:000034">
    <property type="entry name" value="Low-density lipoprotein receptor-related protein 2"/>
    <property type="match status" value="2"/>
</dbReference>
<organism evidence="22 23">
    <name type="scientific">Oedothorax gibbosus</name>
    <dbReference type="NCBI Taxonomy" id="931172"/>
    <lineage>
        <taxon>Eukaryota</taxon>
        <taxon>Metazoa</taxon>
        <taxon>Ecdysozoa</taxon>
        <taxon>Arthropoda</taxon>
        <taxon>Chelicerata</taxon>
        <taxon>Arachnida</taxon>
        <taxon>Araneae</taxon>
        <taxon>Araneomorphae</taxon>
        <taxon>Entelegynae</taxon>
        <taxon>Araneoidea</taxon>
        <taxon>Linyphiidae</taxon>
        <taxon>Erigoninae</taxon>
        <taxon>Oedothorax</taxon>
    </lineage>
</organism>
<dbReference type="Proteomes" id="UP000827092">
    <property type="component" value="Unassembled WGS sequence"/>
</dbReference>
<dbReference type="GO" id="GO:0005576">
    <property type="term" value="C:extracellular region"/>
    <property type="evidence" value="ECO:0007669"/>
    <property type="project" value="UniProtKB-SubCell"/>
</dbReference>
<feature type="disulfide bond" evidence="16">
    <location>
        <begin position="31"/>
        <end position="43"/>
    </location>
</feature>
<dbReference type="GO" id="GO:0006897">
    <property type="term" value="P:endocytosis"/>
    <property type="evidence" value="ECO:0007669"/>
    <property type="project" value="UniProtKB-KW"/>
</dbReference>
<evidence type="ECO:0000313" key="22">
    <source>
        <dbReference type="EMBL" id="KAG8180026.1"/>
    </source>
</evidence>
<dbReference type="Pfam" id="PF07645">
    <property type="entry name" value="EGF_CA"/>
    <property type="match status" value="1"/>
</dbReference>
<feature type="disulfide bond" evidence="16">
    <location>
        <begin position="280"/>
        <end position="298"/>
    </location>
</feature>
<dbReference type="FunFam" id="2.120.10.30:FF:000008">
    <property type="entry name" value="Low-density lipoprotein receptor-related protein 4"/>
    <property type="match status" value="1"/>
</dbReference>
<evidence type="ECO:0000256" key="2">
    <source>
        <dbReference type="ARBA" id="ARBA00004613"/>
    </source>
</evidence>
<evidence type="ECO:0000256" key="13">
    <source>
        <dbReference type="ARBA" id="ARBA00023157"/>
    </source>
</evidence>
<dbReference type="SMART" id="SM00179">
    <property type="entry name" value="EGF_CA"/>
    <property type="match status" value="3"/>
</dbReference>
<dbReference type="SUPFAM" id="SSF63825">
    <property type="entry name" value="YWTD domain"/>
    <property type="match status" value="1"/>
</dbReference>
<keyword evidence="12 19" id="KW-0472">Membrane</keyword>
<dbReference type="InterPro" id="IPR002172">
    <property type="entry name" value="LDrepeatLR_classA_rpt"/>
</dbReference>
<dbReference type="FunFam" id="2.10.25.10:FF:000009">
    <property type="entry name" value="Low-density lipoprotein receptor isoform 1"/>
    <property type="match status" value="1"/>
</dbReference>
<evidence type="ECO:0000313" key="23">
    <source>
        <dbReference type="Proteomes" id="UP000827092"/>
    </source>
</evidence>
<feature type="transmembrane region" description="Helical" evidence="19">
    <location>
        <begin position="828"/>
        <end position="851"/>
    </location>
</feature>
<dbReference type="Gene3D" id="4.10.400.10">
    <property type="entry name" value="Low-density Lipoprotein Receptor"/>
    <property type="match status" value="8"/>
</dbReference>
<evidence type="ECO:0000256" key="19">
    <source>
        <dbReference type="SAM" id="Phobius"/>
    </source>
</evidence>
<dbReference type="CDD" id="cd00054">
    <property type="entry name" value="EGF_CA"/>
    <property type="match status" value="1"/>
</dbReference>
<reference evidence="22 23" key="1">
    <citation type="journal article" date="2022" name="Nat. Ecol. Evol.">
        <title>A masculinizing supergene underlies an exaggerated male reproductive morph in a spider.</title>
        <authorList>
            <person name="Hendrickx F."/>
            <person name="De Corte Z."/>
            <person name="Sonet G."/>
            <person name="Van Belleghem S.M."/>
            <person name="Kostlbacher S."/>
            <person name="Vangestel C."/>
        </authorList>
    </citation>
    <scope>NUCLEOTIDE SEQUENCE [LARGE SCALE GENOMIC DNA]</scope>
    <source>
        <strain evidence="22">W744_W776</strain>
    </source>
</reference>
<sequence length="910" mass="101556">MGLIHFKNTFKIVVSLIFLLSFFALQTNGQCSSHHFKCRSNKCIPISWQCDDDNDCGDGSDELNCEARTCSDTEFACHNGRCIPNRWQCDNEDDCLDNSDENPDVCLNKTCQADQFACHSPPGVCIPILWHCDGQEDCQDASDEKSDCHQITCSEEEFTCNNNKCITKRWMCDQDNDCGDNSDELNCANVTCSSTEFVCANGKCIPEKWKCDGAVDCSDESDERDCPTPVTSVCNNREFMCANKKDCVHMTWLCDGDPDCPDGSDEFNCTNTCRPDQFQCKNLQCIPGQLQCNGMQECPDGSDEEDCQALHPAKCNLTVQFDCGDHCIPLSSVCDSNNDCGEYEDEPQNLCYKNECKEDNGGCSQICEDLPIGYECKCKPGYVLADNRTCEDINECEIPGSCSQLCTNTKGGHKCECLDGYMLEPNNNRRCKAKEGHTVILFTNRQDIRKIDIETQEYVSVVSNLRSSVALDYNYHTGTVVWSDVVEEAIKSVPIDNGEVVTTIVSENLDTVDGIAVDWVYGHIYWTDTVKNKIEVSDKTGKIRKTIIGEDLDEPRAIVLDPLEGWIYWTDWGEPAKIERAGMDGSHRAIVVSSDIKWPNGLALDFISKKVFWVDAKLHLLSCADYNGDNRRVVMSSPIILKHPFSIDVFEDWVYWTDWESEAIHRMNKFTGEEKTDIATGINSPMDIHIYHSYKQPKGINYCDDMNGHCSHLCLPTPNINAMSPRYTCACPDGMVLAGDHKTCIADNTLNTTTVTVSSTQSAPIQPSVVSTTTEFAYQYSNDTNSSKIDFGTIQPIDNDSLGNNSLLRSNISEILGGKGFFPDTGKLAGIIIGVLTGIILLLALVGFLIYKHYLRKNITSMNFDNPVYRKTTEDQFSLEKNQYQPARSYPPASSQSLEPLTSPGTNEFV</sequence>
<proteinExistence type="predicted"/>
<feature type="disulfide bond" evidence="16">
    <location>
        <begin position="211"/>
        <end position="226"/>
    </location>
</feature>
<keyword evidence="9" id="KW-0677">Repeat</keyword>
<feature type="disulfide bond" evidence="16">
    <location>
        <begin position="172"/>
        <end position="187"/>
    </location>
</feature>
<evidence type="ECO:0000256" key="10">
    <source>
        <dbReference type="ARBA" id="ARBA00022837"/>
    </source>
</evidence>
<feature type="disulfide bond" evidence="16">
    <location>
        <begin position="77"/>
        <end position="95"/>
    </location>
</feature>
<dbReference type="InterPro" id="IPR049883">
    <property type="entry name" value="NOTCH1_EGF-like"/>
</dbReference>
<feature type="disulfide bond" evidence="16">
    <location>
        <begin position="153"/>
        <end position="165"/>
    </location>
</feature>
<comment type="caution">
    <text evidence="16">Lacks conserved residue(s) required for the propagation of feature annotation.</text>
</comment>
<evidence type="ECO:0000256" key="17">
    <source>
        <dbReference type="PROSITE-ProRule" id="PRU00461"/>
    </source>
</evidence>
<dbReference type="EMBL" id="JAFNEN010000590">
    <property type="protein sequence ID" value="KAG8180026.1"/>
    <property type="molecule type" value="Genomic_DNA"/>
</dbReference>
<accession>A0AAV6U8Q8</accession>
<dbReference type="SMART" id="SM00135">
    <property type="entry name" value="LY"/>
    <property type="match status" value="5"/>
</dbReference>
<keyword evidence="14" id="KW-0675">Receptor</keyword>
<comment type="caution">
    <text evidence="22">The sequence shown here is derived from an EMBL/GenBank/DDBJ whole genome shotgun (WGS) entry which is preliminary data.</text>
</comment>
<dbReference type="SMART" id="SM00192">
    <property type="entry name" value="LDLa"/>
    <property type="match status" value="8"/>
</dbReference>
<evidence type="ECO:0000256" key="18">
    <source>
        <dbReference type="SAM" id="MobiDB-lite"/>
    </source>
</evidence>
<evidence type="ECO:0000256" key="8">
    <source>
        <dbReference type="ARBA" id="ARBA00022729"/>
    </source>
</evidence>
<feature type="disulfide bond" evidence="16">
    <location>
        <begin position="50"/>
        <end position="65"/>
    </location>
</feature>
<keyword evidence="4" id="KW-0964">Secreted</keyword>
<dbReference type="GO" id="GO:0005886">
    <property type="term" value="C:plasma membrane"/>
    <property type="evidence" value="ECO:0007669"/>
    <property type="project" value="UniProtKB-SubCell"/>
</dbReference>
<dbReference type="InterPro" id="IPR023415">
    <property type="entry name" value="LDLR_class-A_CS"/>
</dbReference>
<dbReference type="PROSITE" id="PS50068">
    <property type="entry name" value="LDLRA_2"/>
    <property type="match status" value="8"/>
</dbReference>
<feature type="region of interest" description="Disordered" evidence="18">
    <location>
        <begin position="883"/>
        <end position="910"/>
    </location>
</feature>
<dbReference type="PROSITE" id="PS00010">
    <property type="entry name" value="ASX_HYDROXYL"/>
    <property type="match status" value="1"/>
</dbReference>
<keyword evidence="3" id="KW-1003">Cell membrane</keyword>
<keyword evidence="15" id="KW-0325">Glycoprotein</keyword>
<evidence type="ECO:0000256" key="20">
    <source>
        <dbReference type="SAM" id="SignalP"/>
    </source>
</evidence>
<dbReference type="InterPro" id="IPR036055">
    <property type="entry name" value="LDL_receptor-like_sf"/>
</dbReference>
<dbReference type="GO" id="GO:0005509">
    <property type="term" value="F:calcium ion binding"/>
    <property type="evidence" value="ECO:0007669"/>
    <property type="project" value="InterPro"/>
</dbReference>
<evidence type="ECO:0000256" key="7">
    <source>
        <dbReference type="ARBA" id="ARBA00022692"/>
    </source>
</evidence>
<dbReference type="FunFam" id="4.10.400.10:FF:000030">
    <property type="entry name" value="Sortilin related receptor 1"/>
    <property type="match status" value="1"/>
</dbReference>
<evidence type="ECO:0000256" key="9">
    <source>
        <dbReference type="ARBA" id="ARBA00022737"/>
    </source>
</evidence>
<dbReference type="GO" id="GO:0005041">
    <property type="term" value="F:low-density lipoprotein particle receptor activity"/>
    <property type="evidence" value="ECO:0007669"/>
    <property type="project" value="TreeGrafter"/>
</dbReference>
<dbReference type="Pfam" id="PF00058">
    <property type="entry name" value="Ldl_recept_b"/>
    <property type="match status" value="2"/>
</dbReference>
<dbReference type="InterPro" id="IPR000033">
    <property type="entry name" value="LDLR_classB_rpt"/>
</dbReference>
<dbReference type="Pfam" id="PF14670">
    <property type="entry name" value="FXa_inhibition"/>
    <property type="match status" value="2"/>
</dbReference>
<feature type="repeat" description="LDL-receptor class B" evidence="17">
    <location>
        <begin position="565"/>
        <end position="608"/>
    </location>
</feature>
<feature type="repeat" description="LDL-receptor class B" evidence="17">
    <location>
        <begin position="522"/>
        <end position="564"/>
    </location>
</feature>
<evidence type="ECO:0000259" key="21">
    <source>
        <dbReference type="PROSITE" id="PS01186"/>
    </source>
</evidence>
<dbReference type="GO" id="GO:0043235">
    <property type="term" value="C:receptor complex"/>
    <property type="evidence" value="ECO:0007669"/>
    <property type="project" value="TreeGrafter"/>
</dbReference>
<protein>
    <recommendedName>
        <fullName evidence="21">EGF-like domain-containing protein</fullName>
    </recommendedName>
</protein>